<protein>
    <submittedName>
        <fullName evidence="1">Uncharacterized protein</fullName>
    </submittedName>
</protein>
<dbReference type="Proteomes" id="UP000826271">
    <property type="component" value="Unassembled WGS sequence"/>
</dbReference>
<dbReference type="EMBL" id="WHWC01000002">
    <property type="protein sequence ID" value="KAG8389341.1"/>
    <property type="molecule type" value="Genomic_DNA"/>
</dbReference>
<organism evidence="1 2">
    <name type="scientific">Buddleja alternifolia</name>
    <dbReference type="NCBI Taxonomy" id="168488"/>
    <lineage>
        <taxon>Eukaryota</taxon>
        <taxon>Viridiplantae</taxon>
        <taxon>Streptophyta</taxon>
        <taxon>Embryophyta</taxon>
        <taxon>Tracheophyta</taxon>
        <taxon>Spermatophyta</taxon>
        <taxon>Magnoliopsida</taxon>
        <taxon>eudicotyledons</taxon>
        <taxon>Gunneridae</taxon>
        <taxon>Pentapetalae</taxon>
        <taxon>asterids</taxon>
        <taxon>lamiids</taxon>
        <taxon>Lamiales</taxon>
        <taxon>Scrophulariaceae</taxon>
        <taxon>Buddlejeae</taxon>
        <taxon>Buddleja</taxon>
    </lineage>
</organism>
<dbReference type="AlphaFoldDB" id="A0AAV6Y921"/>
<keyword evidence="2" id="KW-1185">Reference proteome</keyword>
<sequence length="94" mass="10488">MYNAFDLSNLRTFHGFHLSKRIFTSLRMRMKSTCQLGSKWHCLHQLFCEMAMPAPATEARAIDNVAAIVAVAEMGGFGGGENKKGKRKETIVLL</sequence>
<evidence type="ECO:0000313" key="2">
    <source>
        <dbReference type="Proteomes" id="UP000826271"/>
    </source>
</evidence>
<evidence type="ECO:0000313" key="1">
    <source>
        <dbReference type="EMBL" id="KAG8389341.1"/>
    </source>
</evidence>
<name>A0AAV6Y921_9LAMI</name>
<reference evidence="1" key="1">
    <citation type="submission" date="2019-10" db="EMBL/GenBank/DDBJ databases">
        <authorList>
            <person name="Zhang R."/>
            <person name="Pan Y."/>
            <person name="Wang J."/>
            <person name="Ma R."/>
            <person name="Yu S."/>
        </authorList>
    </citation>
    <scope>NUCLEOTIDE SEQUENCE</scope>
    <source>
        <strain evidence="1">LA-IB0</strain>
        <tissue evidence="1">Leaf</tissue>
    </source>
</reference>
<gene>
    <name evidence="1" type="ORF">BUALT_Bualt02G0219200</name>
</gene>
<proteinExistence type="predicted"/>
<comment type="caution">
    <text evidence="1">The sequence shown here is derived from an EMBL/GenBank/DDBJ whole genome shotgun (WGS) entry which is preliminary data.</text>
</comment>
<accession>A0AAV6Y921</accession>